<organism evidence="2 3">
    <name type="scientific">Streptosporangium longisporum</name>
    <dbReference type="NCBI Taxonomy" id="46187"/>
    <lineage>
        <taxon>Bacteria</taxon>
        <taxon>Bacillati</taxon>
        <taxon>Actinomycetota</taxon>
        <taxon>Actinomycetes</taxon>
        <taxon>Streptosporangiales</taxon>
        <taxon>Streptosporangiaceae</taxon>
        <taxon>Streptosporangium</taxon>
    </lineage>
</organism>
<keyword evidence="3" id="KW-1185">Reference proteome</keyword>
<feature type="transmembrane region" description="Helical" evidence="1">
    <location>
        <begin position="81"/>
        <end position="106"/>
    </location>
</feature>
<keyword evidence="1" id="KW-1133">Transmembrane helix</keyword>
<name>A0ABP6KAV5_9ACTN</name>
<comment type="caution">
    <text evidence="2">The sequence shown here is derived from an EMBL/GenBank/DDBJ whole genome shotgun (WGS) entry which is preliminary data.</text>
</comment>
<dbReference type="EMBL" id="BAAAWD010000006">
    <property type="protein sequence ID" value="GAA2997509.1"/>
    <property type="molecule type" value="Genomic_DNA"/>
</dbReference>
<keyword evidence="1" id="KW-0812">Transmembrane</keyword>
<evidence type="ECO:0000313" key="2">
    <source>
        <dbReference type="EMBL" id="GAA2997509.1"/>
    </source>
</evidence>
<feature type="transmembrane region" description="Helical" evidence="1">
    <location>
        <begin position="27"/>
        <end position="48"/>
    </location>
</feature>
<dbReference type="RefSeq" id="WP_344890912.1">
    <property type="nucleotide sequence ID" value="NZ_BAAAWD010000006.1"/>
</dbReference>
<gene>
    <name evidence="2" type="ORF">GCM10017559_17610</name>
</gene>
<feature type="transmembrane region" description="Helical" evidence="1">
    <location>
        <begin position="54"/>
        <end position="74"/>
    </location>
</feature>
<reference evidence="3" key="1">
    <citation type="journal article" date="2019" name="Int. J. Syst. Evol. Microbiol.">
        <title>The Global Catalogue of Microorganisms (GCM) 10K type strain sequencing project: providing services to taxonomists for standard genome sequencing and annotation.</title>
        <authorList>
            <consortium name="The Broad Institute Genomics Platform"/>
            <consortium name="The Broad Institute Genome Sequencing Center for Infectious Disease"/>
            <person name="Wu L."/>
            <person name="Ma J."/>
        </authorList>
    </citation>
    <scope>NUCLEOTIDE SEQUENCE [LARGE SCALE GENOMIC DNA]</scope>
    <source>
        <strain evidence="3">JCM 3106</strain>
    </source>
</reference>
<sequence length="138" mass="13746">MATAGITRTPRTVTDAGLLRLALKADAIASGANGVLYVAAAAVFGEMFGLPAAFLYPAGAFLVAFAAVLFLIASRPAVSRVAVGVAMAVNVAWVAASVESLIAGWFPLTGLGTALVIAQAVAVAGLTALQFAGLRKAS</sequence>
<protein>
    <recommendedName>
        <fullName evidence="4">Integral membrane protein</fullName>
    </recommendedName>
</protein>
<proteinExistence type="predicted"/>
<feature type="transmembrane region" description="Helical" evidence="1">
    <location>
        <begin position="112"/>
        <end position="134"/>
    </location>
</feature>
<evidence type="ECO:0000313" key="3">
    <source>
        <dbReference type="Proteomes" id="UP001499930"/>
    </source>
</evidence>
<accession>A0ABP6KAV5</accession>
<keyword evidence="1" id="KW-0472">Membrane</keyword>
<dbReference type="Proteomes" id="UP001499930">
    <property type="component" value="Unassembled WGS sequence"/>
</dbReference>
<evidence type="ECO:0008006" key="4">
    <source>
        <dbReference type="Google" id="ProtNLM"/>
    </source>
</evidence>
<evidence type="ECO:0000256" key="1">
    <source>
        <dbReference type="SAM" id="Phobius"/>
    </source>
</evidence>